<dbReference type="RefSeq" id="WP_182979417.1">
    <property type="nucleotide sequence ID" value="NZ_BAABGB010000005.1"/>
</dbReference>
<dbReference type="SUPFAM" id="SSF54001">
    <property type="entry name" value="Cysteine proteinases"/>
    <property type="match status" value="1"/>
</dbReference>
<dbReference type="AlphaFoldDB" id="A0A7W4J1D3"/>
<dbReference type="Proteomes" id="UP000577891">
    <property type="component" value="Unassembled WGS sequence"/>
</dbReference>
<gene>
    <name evidence="1" type="ORF">HLH35_12300</name>
</gene>
<proteinExistence type="predicted"/>
<protein>
    <recommendedName>
        <fullName evidence="3">Permuted papain-like amidase enzyme, YaeF/YiiX, C92 family</fullName>
    </recommendedName>
</protein>
<name>A0A7W4J1D3_9PROT</name>
<evidence type="ECO:0008006" key="3">
    <source>
        <dbReference type="Google" id="ProtNLM"/>
    </source>
</evidence>
<keyword evidence="2" id="KW-1185">Reference proteome</keyword>
<dbReference type="Gene3D" id="3.90.1720.10">
    <property type="entry name" value="endopeptidase domain like (from Nostoc punctiforme)"/>
    <property type="match status" value="1"/>
</dbReference>
<organism evidence="1 2">
    <name type="scientific">Gluconacetobacter asukensis</name>
    <dbReference type="NCBI Taxonomy" id="1017181"/>
    <lineage>
        <taxon>Bacteria</taxon>
        <taxon>Pseudomonadati</taxon>
        <taxon>Pseudomonadota</taxon>
        <taxon>Alphaproteobacteria</taxon>
        <taxon>Acetobacterales</taxon>
        <taxon>Acetobacteraceae</taxon>
        <taxon>Gluconacetobacter</taxon>
    </lineage>
</organism>
<evidence type="ECO:0000313" key="1">
    <source>
        <dbReference type="EMBL" id="MBB2172891.1"/>
    </source>
</evidence>
<dbReference type="InterPro" id="IPR038765">
    <property type="entry name" value="Papain-like_cys_pep_sf"/>
</dbReference>
<comment type="caution">
    <text evidence="1">The sequence shown here is derived from an EMBL/GenBank/DDBJ whole genome shotgun (WGS) entry which is preliminary data.</text>
</comment>
<sequence>MTVRIRLYRPADLAGRLIAWRLESCWSHATIEFDGTIYSATVPRIVAAGLDDPVFGMPPRSGETVEIKLSDDEATRALAYCRSMVGTEYDIASIIAWALRIRALQSPKRVYCFEFVYAALAAAGVFPESKCLVTGDQLLVDLYAAGRIEDVPLGTYLRASRQRAPVSARAPRIHA</sequence>
<dbReference type="EMBL" id="JABEQE010000010">
    <property type="protein sequence ID" value="MBB2172891.1"/>
    <property type="molecule type" value="Genomic_DNA"/>
</dbReference>
<reference evidence="1 2" key="1">
    <citation type="submission" date="2020-04" db="EMBL/GenBank/DDBJ databases">
        <title>Description of novel Gluconacetobacter.</title>
        <authorList>
            <person name="Sombolestani A."/>
        </authorList>
    </citation>
    <scope>NUCLEOTIDE SEQUENCE [LARGE SCALE GENOMIC DNA]</scope>
    <source>
        <strain evidence="1 2">LMG 27724</strain>
    </source>
</reference>
<accession>A0A7W4J1D3</accession>
<evidence type="ECO:0000313" key="2">
    <source>
        <dbReference type="Proteomes" id="UP000577891"/>
    </source>
</evidence>